<dbReference type="EMBL" id="BQNB010019153">
    <property type="protein sequence ID" value="GJT82288.1"/>
    <property type="molecule type" value="Genomic_DNA"/>
</dbReference>
<sequence length="183" mass="20956">MAEEQPCGHRGRRGGYARREPRKGATLIRKNPYQIVETRGISRSQLREDESENWNASWRRRDWIIFMMLIAKKKKARDLTSTQPRATMKKMKTHGGFTDPIEIAITEGPILQPQDYTWHSSSYECWSAATSAGGVHLLTCQARQQPADVDNNKKHFSQNRTLDLPNKALGCPRLSILLRLPLD</sequence>
<feature type="region of interest" description="Disordered" evidence="1">
    <location>
        <begin position="1"/>
        <end position="24"/>
    </location>
</feature>
<protein>
    <submittedName>
        <fullName evidence="2">Uncharacterized protein</fullName>
    </submittedName>
</protein>
<proteinExistence type="predicted"/>
<evidence type="ECO:0000256" key="1">
    <source>
        <dbReference type="SAM" id="MobiDB-lite"/>
    </source>
</evidence>
<accession>A0ABQ5H332</accession>
<dbReference type="Proteomes" id="UP001151760">
    <property type="component" value="Unassembled WGS sequence"/>
</dbReference>
<reference evidence="2" key="1">
    <citation type="journal article" date="2022" name="Int. J. Mol. Sci.">
        <title>Draft Genome of Tanacetum Coccineum: Genomic Comparison of Closely Related Tanacetum-Family Plants.</title>
        <authorList>
            <person name="Yamashiro T."/>
            <person name="Shiraishi A."/>
            <person name="Nakayama K."/>
            <person name="Satake H."/>
        </authorList>
    </citation>
    <scope>NUCLEOTIDE SEQUENCE</scope>
</reference>
<keyword evidence="3" id="KW-1185">Reference proteome</keyword>
<evidence type="ECO:0000313" key="2">
    <source>
        <dbReference type="EMBL" id="GJT82288.1"/>
    </source>
</evidence>
<name>A0ABQ5H332_9ASTR</name>
<comment type="caution">
    <text evidence="2">The sequence shown here is derived from an EMBL/GenBank/DDBJ whole genome shotgun (WGS) entry which is preliminary data.</text>
</comment>
<evidence type="ECO:0000313" key="3">
    <source>
        <dbReference type="Proteomes" id="UP001151760"/>
    </source>
</evidence>
<reference evidence="2" key="2">
    <citation type="submission" date="2022-01" db="EMBL/GenBank/DDBJ databases">
        <authorList>
            <person name="Yamashiro T."/>
            <person name="Shiraishi A."/>
            <person name="Satake H."/>
            <person name="Nakayama K."/>
        </authorList>
    </citation>
    <scope>NUCLEOTIDE SEQUENCE</scope>
</reference>
<organism evidence="2 3">
    <name type="scientific">Tanacetum coccineum</name>
    <dbReference type="NCBI Taxonomy" id="301880"/>
    <lineage>
        <taxon>Eukaryota</taxon>
        <taxon>Viridiplantae</taxon>
        <taxon>Streptophyta</taxon>
        <taxon>Embryophyta</taxon>
        <taxon>Tracheophyta</taxon>
        <taxon>Spermatophyta</taxon>
        <taxon>Magnoliopsida</taxon>
        <taxon>eudicotyledons</taxon>
        <taxon>Gunneridae</taxon>
        <taxon>Pentapetalae</taxon>
        <taxon>asterids</taxon>
        <taxon>campanulids</taxon>
        <taxon>Asterales</taxon>
        <taxon>Asteraceae</taxon>
        <taxon>Asteroideae</taxon>
        <taxon>Anthemideae</taxon>
        <taxon>Anthemidinae</taxon>
        <taxon>Tanacetum</taxon>
    </lineage>
</organism>
<gene>
    <name evidence="2" type="ORF">Tco_1056630</name>
</gene>